<dbReference type="AlphaFoldDB" id="X1HPC7"/>
<accession>X1HPC7</accession>
<comment type="caution">
    <text evidence="1">The sequence shown here is derived from an EMBL/GenBank/DDBJ whole genome shotgun (WGS) entry which is preliminary data.</text>
</comment>
<dbReference type="EMBL" id="BARU01025910">
    <property type="protein sequence ID" value="GAH71971.1"/>
    <property type="molecule type" value="Genomic_DNA"/>
</dbReference>
<sequence length="110" mass="13220">MYKVKDRNKTSGLQTYKLAVHEEFEPMFKDCIKKLFSNIKNYTNTLECQLCHKEIQDIMNSNYFHLHTEDNKNFITFHFLCALKPNSIEKFQDIMGRFDYISHRDDSKTL</sequence>
<gene>
    <name evidence="1" type="ORF">S03H2_41687</name>
</gene>
<organism evidence="1">
    <name type="scientific">marine sediment metagenome</name>
    <dbReference type="NCBI Taxonomy" id="412755"/>
    <lineage>
        <taxon>unclassified sequences</taxon>
        <taxon>metagenomes</taxon>
        <taxon>ecological metagenomes</taxon>
    </lineage>
</organism>
<protein>
    <submittedName>
        <fullName evidence="1">Uncharacterized protein</fullName>
    </submittedName>
</protein>
<evidence type="ECO:0000313" key="1">
    <source>
        <dbReference type="EMBL" id="GAH71971.1"/>
    </source>
</evidence>
<name>X1HPC7_9ZZZZ</name>
<reference evidence="1" key="1">
    <citation type="journal article" date="2014" name="Front. Microbiol.">
        <title>High frequency of phylogenetically diverse reductive dehalogenase-homologous genes in deep subseafloor sedimentary metagenomes.</title>
        <authorList>
            <person name="Kawai M."/>
            <person name="Futagami T."/>
            <person name="Toyoda A."/>
            <person name="Takaki Y."/>
            <person name="Nishi S."/>
            <person name="Hori S."/>
            <person name="Arai W."/>
            <person name="Tsubouchi T."/>
            <person name="Morono Y."/>
            <person name="Uchiyama I."/>
            <person name="Ito T."/>
            <person name="Fujiyama A."/>
            <person name="Inagaki F."/>
            <person name="Takami H."/>
        </authorList>
    </citation>
    <scope>NUCLEOTIDE SEQUENCE</scope>
    <source>
        <strain evidence="1">Expedition CK06-06</strain>
    </source>
</reference>
<proteinExistence type="predicted"/>